<keyword evidence="3" id="KW-1185">Reference proteome</keyword>
<accession>A0A6V8IE52</accession>
<dbReference type="AlphaFoldDB" id="A0A6V8IE52"/>
<proteinExistence type="predicted"/>
<evidence type="ECO:0000256" key="1">
    <source>
        <dbReference type="SAM" id="MobiDB-lite"/>
    </source>
</evidence>
<gene>
    <name evidence="2" type="ORF">DmAi_16640</name>
</gene>
<name>A0A6V8IE52_9PROT</name>
<dbReference type="EMBL" id="BLJP01000005">
    <property type="protein sequence ID" value="GFE93605.1"/>
    <property type="molecule type" value="Genomic_DNA"/>
</dbReference>
<protein>
    <submittedName>
        <fullName evidence="2">Uncharacterized protein</fullName>
    </submittedName>
</protein>
<comment type="caution">
    <text evidence="2">The sequence shown here is derived from an EMBL/GenBank/DDBJ whole genome shotgun (WGS) entry which is preliminary data.</text>
</comment>
<feature type="region of interest" description="Disordered" evidence="1">
    <location>
        <begin position="61"/>
        <end position="84"/>
    </location>
</feature>
<reference evidence="2 3" key="1">
    <citation type="journal article" date="2020" name="Cell Rep.">
        <title>Local necrotic cells trigger systemic immune activation via gut microbiome dysbiosis in Drosophila.</title>
        <authorList>
            <person name="Kosakamoto H."/>
            <person name="Yamauchi T."/>
            <person name="Akuzawa-Tokita Y."/>
            <person name="Nishimura K."/>
            <person name="Soga T."/>
            <person name="Murakami T."/>
            <person name="Mori H."/>
            <person name="Yamamoto K."/>
            <person name="Miyazaki R."/>
            <person name="Koto A."/>
            <person name="Miura M."/>
            <person name="Obata F."/>
        </authorList>
    </citation>
    <scope>NUCLEOTIDE SEQUENCE [LARGE SCALE GENOMIC DNA]</scope>
    <source>
        <strain evidence="2 3">Ai</strain>
    </source>
</reference>
<sequence length="84" mass="9800">MIMLRLLVRHAAQHQRPHFRREGDVFGLDLHERDGVDRAVMPFLGHQRADPFPIRVIRSRASRTAQQGQHGNTCQRQGARRPER</sequence>
<evidence type="ECO:0000313" key="3">
    <source>
        <dbReference type="Proteomes" id="UP000548726"/>
    </source>
</evidence>
<dbReference type="Proteomes" id="UP000548726">
    <property type="component" value="Unassembled WGS sequence"/>
</dbReference>
<evidence type="ECO:0000313" key="2">
    <source>
        <dbReference type="EMBL" id="GFE93605.1"/>
    </source>
</evidence>
<feature type="compositionally biased region" description="Polar residues" evidence="1">
    <location>
        <begin position="62"/>
        <end position="76"/>
    </location>
</feature>
<organism evidence="2 3">
    <name type="scientific">Acetobacter persici</name>
    <dbReference type="NCBI Taxonomy" id="1076596"/>
    <lineage>
        <taxon>Bacteria</taxon>
        <taxon>Pseudomonadati</taxon>
        <taxon>Pseudomonadota</taxon>
        <taxon>Alphaproteobacteria</taxon>
        <taxon>Acetobacterales</taxon>
        <taxon>Acetobacteraceae</taxon>
        <taxon>Acetobacter</taxon>
    </lineage>
</organism>